<keyword evidence="2" id="KW-1185">Reference proteome</keyword>
<organism evidence="1 2">
    <name type="scientific">Streptomyces polychromogenes</name>
    <dbReference type="NCBI Taxonomy" id="67342"/>
    <lineage>
        <taxon>Bacteria</taxon>
        <taxon>Bacillati</taxon>
        <taxon>Actinomycetota</taxon>
        <taxon>Actinomycetes</taxon>
        <taxon>Kitasatosporales</taxon>
        <taxon>Streptomycetaceae</taxon>
        <taxon>Streptomyces</taxon>
    </lineage>
</organism>
<protein>
    <recommendedName>
        <fullName evidence="3">Phage baseplate protein</fullName>
    </recommendedName>
</protein>
<sequence>MRALTEAELLAGWEAAAGHGPAVRAVALAAAAGGHTFAEAGALPLGARDALLVELRAACFPGDLQCLARCPGCGEELDVAVPLSDLRQPAPAPPGEATVTAGGVRVRYRPLTGLDVLAVDPAAPDARRRLVGRCVLEVEGLPVDGGGELPREAVAAVAAALAEADPRADLRIDLTCAVCGHGWAAPFDVPAHVWADVDACARGLLADVHALALAYGWPEADILALGPARRRFYLEAIGA</sequence>
<evidence type="ECO:0008006" key="3">
    <source>
        <dbReference type="Google" id="ProtNLM"/>
    </source>
</evidence>
<comment type="caution">
    <text evidence="1">The sequence shown here is derived from an EMBL/GenBank/DDBJ whole genome shotgun (WGS) entry which is preliminary data.</text>
</comment>
<name>A0ABN0VTK1_9ACTN</name>
<evidence type="ECO:0000313" key="2">
    <source>
        <dbReference type="Proteomes" id="UP001501867"/>
    </source>
</evidence>
<evidence type="ECO:0000313" key="1">
    <source>
        <dbReference type="EMBL" id="GAA0316924.1"/>
    </source>
</evidence>
<proteinExistence type="predicted"/>
<dbReference type="Proteomes" id="UP001501867">
    <property type="component" value="Unassembled WGS sequence"/>
</dbReference>
<gene>
    <name evidence="1" type="ORF">GCM10010302_65010</name>
</gene>
<reference evidence="1 2" key="1">
    <citation type="journal article" date="2019" name="Int. J. Syst. Evol. Microbiol.">
        <title>The Global Catalogue of Microorganisms (GCM) 10K type strain sequencing project: providing services to taxonomists for standard genome sequencing and annotation.</title>
        <authorList>
            <consortium name="The Broad Institute Genomics Platform"/>
            <consortium name="The Broad Institute Genome Sequencing Center for Infectious Disease"/>
            <person name="Wu L."/>
            <person name="Ma J."/>
        </authorList>
    </citation>
    <scope>NUCLEOTIDE SEQUENCE [LARGE SCALE GENOMIC DNA]</scope>
    <source>
        <strain evidence="1 2">JCM 4505</strain>
    </source>
</reference>
<dbReference type="EMBL" id="BAAABV010000028">
    <property type="protein sequence ID" value="GAA0316924.1"/>
    <property type="molecule type" value="Genomic_DNA"/>
</dbReference>
<dbReference type="RefSeq" id="WP_344167150.1">
    <property type="nucleotide sequence ID" value="NZ_BAAABV010000028.1"/>
</dbReference>
<accession>A0ABN0VTK1</accession>